<proteinExistence type="predicted"/>
<gene>
    <name evidence="4" type="ORF">Tci_053561</name>
</gene>
<evidence type="ECO:0000313" key="4">
    <source>
        <dbReference type="EMBL" id="GEU81583.1"/>
    </source>
</evidence>
<dbReference type="AlphaFoldDB" id="A0A6L2N5Z5"/>
<evidence type="ECO:0000259" key="3">
    <source>
        <dbReference type="PROSITE" id="PS50102"/>
    </source>
</evidence>
<dbReference type="PANTHER" id="PTHR33116">
    <property type="entry name" value="REVERSE TRANSCRIPTASE ZINC-BINDING DOMAIN-CONTAINING PROTEIN-RELATED-RELATED"/>
    <property type="match status" value="1"/>
</dbReference>
<dbReference type="SUPFAM" id="SSF56219">
    <property type="entry name" value="DNase I-like"/>
    <property type="match status" value="1"/>
</dbReference>
<feature type="domain" description="RRM" evidence="3">
    <location>
        <begin position="1"/>
        <end position="79"/>
    </location>
</feature>
<organism evidence="4">
    <name type="scientific">Tanacetum cinerariifolium</name>
    <name type="common">Dalmatian daisy</name>
    <name type="synonym">Chrysanthemum cinerariifolium</name>
    <dbReference type="NCBI Taxonomy" id="118510"/>
    <lineage>
        <taxon>Eukaryota</taxon>
        <taxon>Viridiplantae</taxon>
        <taxon>Streptophyta</taxon>
        <taxon>Embryophyta</taxon>
        <taxon>Tracheophyta</taxon>
        <taxon>Spermatophyta</taxon>
        <taxon>Magnoliopsida</taxon>
        <taxon>eudicotyledons</taxon>
        <taxon>Gunneridae</taxon>
        <taxon>Pentapetalae</taxon>
        <taxon>asterids</taxon>
        <taxon>campanulids</taxon>
        <taxon>Asterales</taxon>
        <taxon>Asteraceae</taxon>
        <taxon>Asteroideae</taxon>
        <taxon>Anthemideae</taxon>
        <taxon>Anthemidinae</taxon>
        <taxon>Tanacetum</taxon>
    </lineage>
</organism>
<feature type="region of interest" description="Disordered" evidence="2">
    <location>
        <begin position="274"/>
        <end position="293"/>
    </location>
</feature>
<dbReference type="EMBL" id="BKCJ010008312">
    <property type="protein sequence ID" value="GEU81583.1"/>
    <property type="molecule type" value="Genomic_DNA"/>
</dbReference>
<dbReference type="Gene3D" id="3.60.10.10">
    <property type="entry name" value="Endonuclease/exonuclease/phosphatase"/>
    <property type="match status" value="1"/>
</dbReference>
<dbReference type="PROSITE" id="PS50102">
    <property type="entry name" value="RRM"/>
    <property type="match status" value="1"/>
</dbReference>
<evidence type="ECO:0000256" key="2">
    <source>
        <dbReference type="SAM" id="MobiDB-lite"/>
    </source>
</evidence>
<comment type="caution">
    <text evidence="4">The sequence shown here is derived from an EMBL/GenBank/DDBJ whole genome shotgun (WGS) entry which is preliminary data.</text>
</comment>
<dbReference type="InterPro" id="IPR035979">
    <property type="entry name" value="RBD_domain_sf"/>
</dbReference>
<dbReference type="InterPro" id="IPR036691">
    <property type="entry name" value="Endo/exonu/phosph_ase_sf"/>
</dbReference>
<dbReference type="SUPFAM" id="SSF54928">
    <property type="entry name" value="RNA-binding domain, RBD"/>
    <property type="match status" value="1"/>
</dbReference>
<evidence type="ECO:0000256" key="1">
    <source>
        <dbReference type="PROSITE-ProRule" id="PRU00176"/>
    </source>
</evidence>
<feature type="region of interest" description="Disordered" evidence="2">
    <location>
        <begin position="327"/>
        <end position="347"/>
    </location>
</feature>
<keyword evidence="4" id="KW-0808">Transferase</keyword>
<sequence length="1278" mass="144993">MVVGFLSSGLESLDAKKLWKEFQPFGHIVDAFIANKHSKTGKRFGFIRFLGVNNGEEFAKSMSNIWIGSYHVFVSIAKFQRTSNTGTNPVPTINHSCAPPINGINNSLLFSGRQSFASVANEDVDSKKRFDNGTQREGISIQLCDSDLIKVEDTSTVILAKANESLKTLWSSLRNVSPSFTVIERLIWIDVIGLPLCAWGSNAIKKVTSLFGKFMFFDSNNEEIMSMGRVCIATKRLYSISELVSVGIHGKKFDVLVKEIGTWNPKIMNDLDYNDFEKNDEEEESRTSKEEEDQIDLLDDFIEHVAKENVQSNSIKEDFQEEKNGTCFESDASDCQPPGVKNGSKSSSSYKCSTSFRSHKFKDKKGFLFIDEMNRMIEVGDALGYDVKGCKRSLRKMINGIETKMTKLELFQLKSMRGNFNFDYACSMDRGRSGGLITMWDPNVFTKNRIWCNDNYVIVEGKWKNSVDDYFLINVYGQQQPEKSNLWEFLCLFIQNHQGNIILFGDFNEVRCKSSRFGSIFSTNDAAIFNNFIQEKNNFGLIPFKVFNSWFDRSDFDDVVKVAWNNLSAYDEGYSTSLHAKLKGIKSHLKVWISYTKENETNRKKATLVLLRSLDEKIDAGQASDVDRLLRINTWQELDNLEKLESMDLLQKARVKWDVEGDKNLKFCHGVINSKRKSQAIQGILYEGIWITDPSDIKLAFLNFYKEKFSCQDSSVIFPSMSNVKRLTNLDRANLDSLVTLDEIKSAVWDCGSQKASGPDGISFKFVKNLWDVMKPDIQNFVFRLFSSGSFPPGLNSSFFTLIPMVSNPLYIKDFRPISLIGFQYKIVAKILANRLSKVIDLIISHEQTTFILGHQILDGPLNLSEVIDWIGSSDIRLSHLFYVDDVIIFSEWNQHDMDNIIHILNIFYLASGLKINISKSNLYGVGVSSEEIEVMAVETGCSASNIPFSYLGLPIGSNMSKISNWNILIERFKSRLSEWKANMLSSGGRLTLIKLVLGSLGIYYFFIFKAPEAVLKVLESLLLKSIHGSEAGIDLKGCKTNGLWAYIVGTLVHFHSSGFVPLNSLRFKKNPNCFIIDRIVNGLWKWDWNRPIFGGRLQADLHKLLVDIGSLNIEINSDCLVSSLSTDGFFSVSLTRKHIDNYMLSSSLPSTRWCKIIHRKVNIFMWRMFLDRLPHRLKLSSRGLDLDSILCPVCNEVVESNSHLFFSCVAASNIWRLIRGWCDLEIPILSSCHDWVSWFSSWTASKIEKDKAYAIFASTSDDVAVMPWSPLPPVANS</sequence>
<keyword evidence="1" id="KW-0694">RNA-binding</keyword>
<protein>
    <submittedName>
        <fullName evidence="4">RNA-directed DNA polymerase, eukaryota, reverse transcriptase zinc-binding domain protein</fullName>
    </submittedName>
</protein>
<dbReference type="GO" id="GO:0003723">
    <property type="term" value="F:RNA binding"/>
    <property type="evidence" value="ECO:0007669"/>
    <property type="project" value="UniProtKB-UniRule"/>
</dbReference>
<dbReference type="PANTHER" id="PTHR33116:SF79">
    <property type="entry name" value="REVERSE TRANSCRIPTASE DOMAIN, ZINC FINGER, CCHC-TYPE-RELATED"/>
    <property type="match status" value="1"/>
</dbReference>
<dbReference type="InterPro" id="IPR012677">
    <property type="entry name" value="Nucleotide-bd_a/b_plait_sf"/>
</dbReference>
<name>A0A6L2N5Z5_TANCI</name>
<dbReference type="Pfam" id="PF13966">
    <property type="entry name" value="zf-RVT"/>
    <property type="match status" value="1"/>
</dbReference>
<dbReference type="Gene3D" id="3.30.70.330">
    <property type="match status" value="1"/>
</dbReference>
<reference evidence="4" key="1">
    <citation type="journal article" date="2019" name="Sci. Rep.">
        <title>Draft genome of Tanacetum cinerariifolium, the natural source of mosquito coil.</title>
        <authorList>
            <person name="Yamashiro T."/>
            <person name="Shiraishi A."/>
            <person name="Satake H."/>
            <person name="Nakayama K."/>
        </authorList>
    </citation>
    <scope>NUCLEOTIDE SEQUENCE</scope>
</reference>
<dbReference type="GO" id="GO:0003964">
    <property type="term" value="F:RNA-directed DNA polymerase activity"/>
    <property type="evidence" value="ECO:0007669"/>
    <property type="project" value="UniProtKB-KW"/>
</dbReference>
<keyword evidence="4" id="KW-0695">RNA-directed DNA polymerase</keyword>
<dbReference type="InterPro" id="IPR026960">
    <property type="entry name" value="RVT-Znf"/>
</dbReference>
<dbReference type="InterPro" id="IPR000504">
    <property type="entry name" value="RRM_dom"/>
</dbReference>
<keyword evidence="4" id="KW-0548">Nucleotidyltransferase</keyword>
<accession>A0A6L2N5Z5</accession>